<evidence type="ECO:0000256" key="1">
    <source>
        <dbReference type="SAM" id="MobiDB-lite"/>
    </source>
</evidence>
<dbReference type="AlphaFoldDB" id="A0A8E2B0N0"/>
<organism evidence="2 3">
    <name type="scientific">Obba rivulosa</name>
    <dbReference type="NCBI Taxonomy" id="1052685"/>
    <lineage>
        <taxon>Eukaryota</taxon>
        <taxon>Fungi</taxon>
        <taxon>Dikarya</taxon>
        <taxon>Basidiomycota</taxon>
        <taxon>Agaricomycotina</taxon>
        <taxon>Agaricomycetes</taxon>
        <taxon>Polyporales</taxon>
        <taxon>Gelatoporiaceae</taxon>
        <taxon>Obba</taxon>
    </lineage>
</organism>
<feature type="compositionally biased region" description="Basic and acidic residues" evidence="1">
    <location>
        <begin position="234"/>
        <end position="251"/>
    </location>
</feature>
<evidence type="ECO:0000313" key="3">
    <source>
        <dbReference type="Proteomes" id="UP000250043"/>
    </source>
</evidence>
<protein>
    <submittedName>
        <fullName evidence="2">Uncharacterized protein</fullName>
    </submittedName>
</protein>
<gene>
    <name evidence="2" type="ORF">OBBRIDRAFT_866130</name>
</gene>
<dbReference type="EMBL" id="KV722367">
    <property type="protein sequence ID" value="OCH92569.1"/>
    <property type="molecule type" value="Genomic_DNA"/>
</dbReference>
<dbReference type="OrthoDB" id="6359816at2759"/>
<dbReference type="Proteomes" id="UP000250043">
    <property type="component" value="Unassembled WGS sequence"/>
</dbReference>
<keyword evidence="3" id="KW-1185">Reference proteome</keyword>
<feature type="region of interest" description="Disordered" evidence="1">
    <location>
        <begin position="221"/>
        <end position="251"/>
    </location>
</feature>
<sequence length="275" mass="31668">MIDRKTGSVWHELQASLELKLNNVGNMLKRAGYQDSSRDTDITCSMEISLSEAADDQDMILLVNIALDFRVHTGRHTGRLLYLSISGSSSDNAEQFSHADLILKPENQYRQTVDIISRLRNWDELVDLRFEDKLLLKFTISSSPGPSPKDVPGTNHIYRSILNEKPPYATRFTAFSHRTSSGRLTRRRTYVSSREQTFKRLLKPFCLRPLLIDFEEGVDEEEDRKPKRQCKSQSVERDKDSESVSQRIDEFTDGKIPHAGEVVKEIFRRMSMNQV</sequence>
<evidence type="ECO:0000313" key="2">
    <source>
        <dbReference type="EMBL" id="OCH92569.1"/>
    </source>
</evidence>
<name>A0A8E2B0N0_9APHY</name>
<accession>A0A8E2B0N0</accession>
<proteinExistence type="predicted"/>
<reference evidence="2 3" key="1">
    <citation type="submission" date="2016-07" db="EMBL/GenBank/DDBJ databases">
        <title>Draft genome of the white-rot fungus Obba rivulosa 3A-2.</title>
        <authorList>
            <consortium name="DOE Joint Genome Institute"/>
            <person name="Miettinen O."/>
            <person name="Riley R."/>
            <person name="Acob R."/>
            <person name="Barry K."/>
            <person name="Cullen D."/>
            <person name="De Vries R."/>
            <person name="Hainaut M."/>
            <person name="Hatakka A."/>
            <person name="Henrissat B."/>
            <person name="Hilden K."/>
            <person name="Kuo R."/>
            <person name="Labutti K."/>
            <person name="Lipzen A."/>
            <person name="Makela M.R."/>
            <person name="Sandor L."/>
            <person name="Spatafora J.W."/>
            <person name="Grigoriev I.V."/>
            <person name="Hibbett D.S."/>
        </authorList>
    </citation>
    <scope>NUCLEOTIDE SEQUENCE [LARGE SCALE GENOMIC DNA]</scope>
    <source>
        <strain evidence="2 3">3A-2</strain>
    </source>
</reference>